<comment type="caution">
    <text evidence="1">The sequence shown here is derived from an EMBL/GenBank/DDBJ whole genome shotgun (WGS) entry which is preliminary data.</text>
</comment>
<evidence type="ECO:0000313" key="1">
    <source>
        <dbReference type="EMBL" id="PHJ17161.1"/>
    </source>
</evidence>
<accession>A0A2C6JJW0</accession>
<dbReference type="EMBL" id="MIGC01005232">
    <property type="protein sequence ID" value="PHJ17161.1"/>
    <property type="molecule type" value="Genomic_DNA"/>
</dbReference>
<organism evidence="1 2">
    <name type="scientific">Cystoisospora suis</name>
    <dbReference type="NCBI Taxonomy" id="483139"/>
    <lineage>
        <taxon>Eukaryota</taxon>
        <taxon>Sar</taxon>
        <taxon>Alveolata</taxon>
        <taxon>Apicomplexa</taxon>
        <taxon>Conoidasida</taxon>
        <taxon>Coccidia</taxon>
        <taxon>Eucoccidiorida</taxon>
        <taxon>Eimeriorina</taxon>
        <taxon>Sarcocystidae</taxon>
        <taxon>Cystoisospora</taxon>
    </lineage>
</organism>
<dbReference type="VEuPathDB" id="ToxoDB:CSUI_009018"/>
<reference evidence="1 2" key="1">
    <citation type="journal article" date="2017" name="Int. J. Parasitol.">
        <title>The genome of the protozoan parasite Cystoisospora suis and a reverse vaccinology approach to identify vaccine candidates.</title>
        <authorList>
            <person name="Palmieri N."/>
            <person name="Shrestha A."/>
            <person name="Ruttkowski B."/>
            <person name="Beck T."/>
            <person name="Vogl C."/>
            <person name="Tomley F."/>
            <person name="Blake D.P."/>
            <person name="Joachim A."/>
        </authorList>
    </citation>
    <scope>NUCLEOTIDE SEQUENCE [LARGE SCALE GENOMIC DNA]</scope>
    <source>
        <strain evidence="1 2">Wien I</strain>
    </source>
</reference>
<name>A0A2C6JJW0_9APIC</name>
<dbReference type="AlphaFoldDB" id="A0A2C6JJW0"/>
<dbReference type="GeneID" id="94432348"/>
<dbReference type="Proteomes" id="UP000221165">
    <property type="component" value="Unassembled WGS sequence"/>
</dbReference>
<keyword evidence="2" id="KW-1185">Reference proteome</keyword>
<sequence length="120" mass="13292">MARGLLLQAFFEFSFLVERGHLLLERSNNEPSAEATRRALSVPQISEHLVRVATGGLTEAIFSIKSFAGTSESSLESLVFLLDAVQVRTCTVESVPCMFPITHCSREGSFWRDSEEPAEN</sequence>
<dbReference type="RefSeq" id="XP_067918886.1">
    <property type="nucleotide sequence ID" value="XM_068069137.1"/>
</dbReference>
<evidence type="ECO:0000313" key="2">
    <source>
        <dbReference type="Proteomes" id="UP000221165"/>
    </source>
</evidence>
<gene>
    <name evidence="1" type="ORF">CSUI_009018</name>
</gene>
<proteinExistence type="predicted"/>
<protein>
    <submittedName>
        <fullName evidence="1">Uncharacterized protein</fullName>
    </submittedName>
</protein>